<protein>
    <submittedName>
        <fullName evidence="4">Uncharacterized protein conserved in bacteria</fullName>
    </submittedName>
</protein>
<dbReference type="Proteomes" id="UP000255008">
    <property type="component" value="Unassembled WGS sequence"/>
</dbReference>
<dbReference type="Gene3D" id="3.30.2020.30">
    <property type="match status" value="1"/>
</dbReference>
<sequence>MQAPERINNDVATHTLRVHWPGASVALDHTALRRACRCAECQFKRHQGMPIRAPADVRITRIEPVGYGVQLVFSDGHARGVYPWAYLAELAATAVKR</sequence>
<accession>A0AAJ4ZPE2</accession>
<evidence type="ECO:0000313" key="4">
    <source>
        <dbReference type="EMBL" id="SUE35416.1"/>
    </source>
</evidence>
<organism evidence="4 5">
    <name type="scientific">Ralstonia mannitolilytica</name>
    <dbReference type="NCBI Taxonomy" id="105219"/>
    <lineage>
        <taxon>Bacteria</taxon>
        <taxon>Pseudomonadati</taxon>
        <taxon>Pseudomonadota</taxon>
        <taxon>Betaproteobacteria</taxon>
        <taxon>Burkholderiales</taxon>
        <taxon>Burkholderiaceae</taxon>
        <taxon>Ralstonia</taxon>
    </lineage>
</organism>
<dbReference type="InterPro" id="IPR010376">
    <property type="entry name" value="GBBH-like_N"/>
</dbReference>
<dbReference type="Pfam" id="PF06155">
    <property type="entry name" value="GBBH-like_N"/>
    <property type="match status" value="1"/>
</dbReference>
<dbReference type="EMBL" id="UGVE01000002">
    <property type="protein sequence ID" value="SUE35416.1"/>
    <property type="molecule type" value="Genomic_DNA"/>
</dbReference>
<dbReference type="RefSeq" id="WP_062738891.1">
    <property type="nucleotide sequence ID" value="NZ_BAAAEC010000011.1"/>
</dbReference>
<dbReference type="PANTHER" id="PTHR35303:SF8">
    <property type="entry name" value="GAMMA-BUTYROBETAINE HYDROXYLASE-LIKE N-TERMINAL DOMAIN-CONTAINING PROTEIN"/>
    <property type="match status" value="1"/>
</dbReference>
<evidence type="ECO:0000313" key="5">
    <source>
        <dbReference type="Proteomes" id="UP000255008"/>
    </source>
</evidence>
<evidence type="ECO:0000256" key="2">
    <source>
        <dbReference type="ARBA" id="ARBA00023004"/>
    </source>
</evidence>
<feature type="domain" description="Gamma-butyrobetaine hydroxylase-like N-terminal" evidence="3">
    <location>
        <begin position="9"/>
        <end position="87"/>
    </location>
</feature>
<dbReference type="GO" id="GO:0046872">
    <property type="term" value="F:metal ion binding"/>
    <property type="evidence" value="ECO:0007669"/>
    <property type="project" value="UniProtKB-KW"/>
</dbReference>
<dbReference type="AlphaFoldDB" id="A0AAJ4ZPE2"/>
<dbReference type="InterPro" id="IPR038492">
    <property type="entry name" value="GBBH-like_N_sf"/>
</dbReference>
<reference evidence="4 5" key="1">
    <citation type="submission" date="2018-06" db="EMBL/GenBank/DDBJ databases">
        <authorList>
            <consortium name="Pathogen Informatics"/>
            <person name="Doyle S."/>
        </authorList>
    </citation>
    <scope>NUCLEOTIDE SEQUENCE [LARGE SCALE GENOMIC DNA]</scope>
    <source>
        <strain evidence="4 5">NCTC10894</strain>
    </source>
</reference>
<evidence type="ECO:0000256" key="1">
    <source>
        <dbReference type="ARBA" id="ARBA00022723"/>
    </source>
</evidence>
<gene>
    <name evidence="4" type="ORF">NCTC10894_03429</name>
</gene>
<name>A0AAJ4ZPE2_9RALS</name>
<proteinExistence type="predicted"/>
<dbReference type="PANTHER" id="PTHR35303">
    <property type="entry name" value="OS02G0197800 PROTEIN"/>
    <property type="match status" value="1"/>
</dbReference>
<keyword evidence="1" id="KW-0479">Metal-binding</keyword>
<evidence type="ECO:0000259" key="3">
    <source>
        <dbReference type="Pfam" id="PF06155"/>
    </source>
</evidence>
<comment type="caution">
    <text evidence="4">The sequence shown here is derived from an EMBL/GenBank/DDBJ whole genome shotgun (WGS) entry which is preliminary data.</text>
</comment>
<keyword evidence="2" id="KW-0408">Iron</keyword>